<name>A0ABW0DF56_STRFI</name>
<keyword evidence="2" id="KW-0732">Signal</keyword>
<dbReference type="InterPro" id="IPR011050">
    <property type="entry name" value="Pectin_lyase_fold/virulence"/>
</dbReference>
<feature type="region of interest" description="Disordered" evidence="1">
    <location>
        <begin position="330"/>
        <end position="354"/>
    </location>
</feature>
<keyword evidence="4" id="KW-1185">Reference proteome</keyword>
<evidence type="ECO:0000256" key="1">
    <source>
        <dbReference type="SAM" id="MobiDB-lite"/>
    </source>
</evidence>
<feature type="chain" id="PRO_5046674471" description="Right handed beta helix domain-containing protein" evidence="2">
    <location>
        <begin position="23"/>
        <end position="354"/>
    </location>
</feature>
<proteinExistence type="predicted"/>
<evidence type="ECO:0000256" key="2">
    <source>
        <dbReference type="SAM" id="SignalP"/>
    </source>
</evidence>
<protein>
    <recommendedName>
        <fullName evidence="5">Right handed beta helix domain-containing protein</fullName>
    </recommendedName>
</protein>
<feature type="compositionally biased region" description="Basic residues" evidence="1">
    <location>
        <begin position="278"/>
        <end position="287"/>
    </location>
</feature>
<evidence type="ECO:0008006" key="5">
    <source>
        <dbReference type="Google" id="ProtNLM"/>
    </source>
</evidence>
<evidence type="ECO:0000313" key="3">
    <source>
        <dbReference type="EMBL" id="MFC5227580.1"/>
    </source>
</evidence>
<dbReference type="EMBL" id="JBHSKL010000033">
    <property type="protein sequence ID" value="MFC5227580.1"/>
    <property type="molecule type" value="Genomic_DNA"/>
</dbReference>
<reference evidence="4" key="1">
    <citation type="journal article" date="2019" name="Int. J. Syst. Evol. Microbiol.">
        <title>The Global Catalogue of Microorganisms (GCM) 10K type strain sequencing project: providing services to taxonomists for standard genome sequencing and annotation.</title>
        <authorList>
            <consortium name="The Broad Institute Genomics Platform"/>
            <consortium name="The Broad Institute Genome Sequencing Center for Infectious Disease"/>
            <person name="Wu L."/>
            <person name="Ma J."/>
        </authorList>
    </citation>
    <scope>NUCLEOTIDE SEQUENCE [LARGE SCALE GENOMIC DNA]</scope>
    <source>
        <strain evidence="4">CCM 8479</strain>
    </source>
</reference>
<organism evidence="3 4">
    <name type="scientific">Streptomyces fimbriatus</name>
    <dbReference type="NCBI Taxonomy" id="68197"/>
    <lineage>
        <taxon>Bacteria</taxon>
        <taxon>Bacillati</taxon>
        <taxon>Actinomycetota</taxon>
        <taxon>Actinomycetes</taxon>
        <taxon>Kitasatosporales</taxon>
        <taxon>Streptomycetaceae</taxon>
        <taxon>Streptomyces</taxon>
    </lineage>
</organism>
<feature type="region of interest" description="Disordered" evidence="1">
    <location>
        <begin position="259"/>
        <end position="288"/>
    </location>
</feature>
<feature type="signal peptide" evidence="2">
    <location>
        <begin position="1"/>
        <end position="22"/>
    </location>
</feature>
<sequence>MRKHLRIGLPCLAAAVTTLVPGGPGAPAAPAGGEDVTVYVGSGGTSLAGLSGTSLLRAAGKAGLTAQNPVGSLRDAQAVLEARHTRNATIMLRGGTYTDAGVEWGPGIADGTVTVKAQPGTGPVTFDGRAARAGYWTKVGPASPKLNFQGPYTVQRYGDGGIKATGTRQDGPVKGLVVNRITFKKIGNAWVKGGKGYAGVHLNYVSKARITNNSFVNLENKTVPGNTHGVYLAFHQTQKTPGSNGNLVKGNTFQVISGDPVRASDGSSGNKVQGNVFKKGRDHKGKTRGNGNYGMFTYWAFPRADTCGKGGNTFSGNTHTVNYYNKKAPAVRSGSDTGRTCKSVKDTGGNTYKR</sequence>
<dbReference type="RefSeq" id="WP_344644172.1">
    <property type="nucleotide sequence ID" value="NZ_BAAASS010000007.1"/>
</dbReference>
<gene>
    <name evidence="3" type="ORF">ACFPN6_24040</name>
</gene>
<accession>A0ABW0DF56</accession>
<evidence type="ECO:0000313" key="4">
    <source>
        <dbReference type="Proteomes" id="UP001596156"/>
    </source>
</evidence>
<dbReference type="SUPFAM" id="SSF51126">
    <property type="entry name" value="Pectin lyase-like"/>
    <property type="match status" value="1"/>
</dbReference>
<dbReference type="Proteomes" id="UP001596156">
    <property type="component" value="Unassembled WGS sequence"/>
</dbReference>
<comment type="caution">
    <text evidence="3">The sequence shown here is derived from an EMBL/GenBank/DDBJ whole genome shotgun (WGS) entry which is preliminary data.</text>
</comment>